<dbReference type="Proteomes" id="UP000681720">
    <property type="component" value="Unassembled WGS sequence"/>
</dbReference>
<sequence length="175" mass="19591">ITTDSMSASATTVCLTDGVTKHLVVIRNDNNSVSDELLRALFQSDIVGLQCIDTNSNTELFNITRIDGHYNVFPEKHYIYKIIKVYKGTTSLTNIEQKLSDQVNRLHSQREKSLTPTDDTNRSESNKLLSIVDNKLADFALNIDNKLADFALNIDNKLADFALNIDNKLVDIGTK</sequence>
<reference evidence="1" key="1">
    <citation type="submission" date="2021-02" db="EMBL/GenBank/DDBJ databases">
        <authorList>
            <person name="Nowell W R."/>
        </authorList>
    </citation>
    <scope>NUCLEOTIDE SEQUENCE</scope>
</reference>
<dbReference type="AlphaFoldDB" id="A0A816H6I4"/>
<evidence type="ECO:0000313" key="1">
    <source>
        <dbReference type="EMBL" id="CAF1683284.1"/>
    </source>
</evidence>
<evidence type="ECO:0000313" key="2">
    <source>
        <dbReference type="EMBL" id="CAF4626088.1"/>
    </source>
</evidence>
<gene>
    <name evidence="2" type="ORF">GIL414_LOCUS39994</name>
    <name evidence="1" type="ORF">KQP761_LOCUS37449</name>
</gene>
<dbReference type="EMBL" id="CAJOBJ010109814">
    <property type="protein sequence ID" value="CAF4626088.1"/>
    <property type="molecule type" value="Genomic_DNA"/>
</dbReference>
<dbReference type="EMBL" id="CAJNOW010021209">
    <property type="protein sequence ID" value="CAF1683284.1"/>
    <property type="molecule type" value="Genomic_DNA"/>
</dbReference>
<organism evidence="1 3">
    <name type="scientific">Rotaria magnacalcarata</name>
    <dbReference type="NCBI Taxonomy" id="392030"/>
    <lineage>
        <taxon>Eukaryota</taxon>
        <taxon>Metazoa</taxon>
        <taxon>Spiralia</taxon>
        <taxon>Gnathifera</taxon>
        <taxon>Rotifera</taxon>
        <taxon>Eurotatoria</taxon>
        <taxon>Bdelloidea</taxon>
        <taxon>Philodinida</taxon>
        <taxon>Philodinidae</taxon>
        <taxon>Rotaria</taxon>
    </lineage>
</organism>
<protein>
    <submittedName>
        <fullName evidence="1">Uncharacterized protein</fullName>
    </submittedName>
</protein>
<name>A0A816H6I4_9BILA</name>
<feature type="non-terminal residue" evidence="1">
    <location>
        <position position="1"/>
    </location>
</feature>
<comment type="caution">
    <text evidence="1">The sequence shown here is derived from an EMBL/GenBank/DDBJ whole genome shotgun (WGS) entry which is preliminary data.</text>
</comment>
<proteinExistence type="predicted"/>
<dbReference type="Proteomes" id="UP000663834">
    <property type="component" value="Unassembled WGS sequence"/>
</dbReference>
<evidence type="ECO:0000313" key="3">
    <source>
        <dbReference type="Proteomes" id="UP000663834"/>
    </source>
</evidence>
<accession>A0A816H6I4</accession>